<reference evidence="1" key="1">
    <citation type="submission" date="2020-08" db="EMBL/GenBank/DDBJ databases">
        <title>Multicomponent nature underlies the extraordinary mechanical properties of spider dragline silk.</title>
        <authorList>
            <person name="Kono N."/>
            <person name="Nakamura H."/>
            <person name="Mori M."/>
            <person name="Yoshida Y."/>
            <person name="Ohtoshi R."/>
            <person name="Malay A.D."/>
            <person name="Moran D.A.P."/>
            <person name="Tomita M."/>
            <person name="Numata K."/>
            <person name="Arakawa K."/>
        </authorList>
    </citation>
    <scope>NUCLEOTIDE SEQUENCE</scope>
</reference>
<proteinExistence type="predicted"/>
<name>A0A8X6IQQ6_9ARAC</name>
<dbReference type="EMBL" id="BMAV01027033">
    <property type="protein sequence ID" value="GFS55546.1"/>
    <property type="molecule type" value="Genomic_DNA"/>
</dbReference>
<evidence type="ECO:0000313" key="1">
    <source>
        <dbReference type="EMBL" id="GFS55546.1"/>
    </source>
</evidence>
<keyword evidence="2" id="KW-1185">Reference proteome</keyword>
<dbReference type="Proteomes" id="UP000886998">
    <property type="component" value="Unassembled WGS sequence"/>
</dbReference>
<protein>
    <submittedName>
        <fullName evidence="1">Uncharacterized protein</fullName>
    </submittedName>
</protein>
<sequence>MFPYTPGKMIQKFETVEQLDILQVENKGKSSSSIENVATMVVEASIQLPDGSANEPGVFPVYWIYRIPLYNRSYGGFCNSVRTKSKLHPLTDGDPEVRKGFALKLLV</sequence>
<evidence type="ECO:0000313" key="2">
    <source>
        <dbReference type="Proteomes" id="UP000886998"/>
    </source>
</evidence>
<comment type="caution">
    <text evidence="1">The sequence shown here is derived from an EMBL/GenBank/DDBJ whole genome shotgun (WGS) entry which is preliminary data.</text>
</comment>
<accession>A0A8X6IQQ6</accession>
<dbReference type="AlphaFoldDB" id="A0A8X6IQQ6"/>
<organism evidence="1 2">
    <name type="scientific">Trichonephila inaurata madagascariensis</name>
    <dbReference type="NCBI Taxonomy" id="2747483"/>
    <lineage>
        <taxon>Eukaryota</taxon>
        <taxon>Metazoa</taxon>
        <taxon>Ecdysozoa</taxon>
        <taxon>Arthropoda</taxon>
        <taxon>Chelicerata</taxon>
        <taxon>Arachnida</taxon>
        <taxon>Araneae</taxon>
        <taxon>Araneomorphae</taxon>
        <taxon>Entelegynae</taxon>
        <taxon>Araneoidea</taxon>
        <taxon>Nephilidae</taxon>
        <taxon>Trichonephila</taxon>
        <taxon>Trichonephila inaurata</taxon>
    </lineage>
</organism>
<gene>
    <name evidence="1" type="ORF">TNIN_17531</name>
</gene>